<dbReference type="AlphaFoldDB" id="A0A7Z9E3I5"/>
<organism evidence="1 2">
    <name type="scientific">Planktothrix paucivesiculata PCC 9631</name>
    <dbReference type="NCBI Taxonomy" id="671071"/>
    <lineage>
        <taxon>Bacteria</taxon>
        <taxon>Bacillati</taxon>
        <taxon>Cyanobacteriota</taxon>
        <taxon>Cyanophyceae</taxon>
        <taxon>Oscillatoriophycideae</taxon>
        <taxon>Oscillatoriales</taxon>
        <taxon>Microcoleaceae</taxon>
        <taxon>Planktothrix</taxon>
    </lineage>
</organism>
<keyword evidence="2" id="KW-1185">Reference proteome</keyword>
<dbReference type="Proteomes" id="UP000182190">
    <property type="component" value="Unassembled WGS sequence"/>
</dbReference>
<dbReference type="RefSeq" id="WP_083621229.1">
    <property type="nucleotide sequence ID" value="NZ_LR735017.1"/>
</dbReference>
<dbReference type="Gene3D" id="3.40.50.2000">
    <property type="entry name" value="Glycogen Phosphorylase B"/>
    <property type="match status" value="2"/>
</dbReference>
<evidence type="ECO:0000313" key="2">
    <source>
        <dbReference type="Proteomes" id="UP000182190"/>
    </source>
</evidence>
<comment type="caution">
    <text evidence="1">The sequence shown here is derived from an EMBL/GenBank/DDBJ whole genome shotgun (WGS) entry which is preliminary data.</text>
</comment>
<dbReference type="OrthoDB" id="9805366at2"/>
<accession>A0A7Z9E3I5</accession>
<evidence type="ECO:0000313" key="1">
    <source>
        <dbReference type="EMBL" id="VXD23325.1"/>
    </source>
</evidence>
<dbReference type="GO" id="GO:0017000">
    <property type="term" value="P:antibiotic biosynthetic process"/>
    <property type="evidence" value="ECO:0007669"/>
    <property type="project" value="UniProtKB-ARBA"/>
</dbReference>
<dbReference type="InterPro" id="IPR050426">
    <property type="entry name" value="Glycosyltransferase_28"/>
</dbReference>
<dbReference type="PANTHER" id="PTHR48050:SF13">
    <property type="entry name" value="STEROL 3-BETA-GLUCOSYLTRANSFERASE UGT80A2"/>
    <property type="match status" value="1"/>
</dbReference>
<dbReference type="CDD" id="cd03784">
    <property type="entry name" value="GT1_Gtf-like"/>
    <property type="match status" value="1"/>
</dbReference>
<protein>
    <submittedName>
        <fullName evidence="1">Glycosyltransferase, MGT family</fullName>
    </submittedName>
</protein>
<proteinExistence type="predicted"/>
<sequence length="425" mass="46007">MTHFGILCPGSTGHLNTMIPLGCELLRRGNQVTVFDFLDAQAKTLAGGLEFHPFAEDEFPLGSIADILTEMGKLSGLAALRYNINQTTKTADAMLREAPTAIKKAGVDALLIDQVTLQGGTVADHLNLPFITICSALLLNRDPNIPPIFTTWPYNPTWTGRLRNQLAYSLLTLATKPIRELLAEYRGKWNLPLYASPHDYYSKLAQISQQPAEFEFPRTDLPPYFHFTGPYHNPASCKAVSFPFEQLNGKPLIYASMGTIINNLPEVFQKIASACEGLNAQLVISLGGGLTPESLPQLPGNPIVVGYAPQLELLQKATLTITHAGMNTTLESLTNGIPMVAIPVMNDGPGVAARIVYTGVGEMVPLKQISVPKLRTAIEKVLTEPSYKKRAIALQEAIARSGGVKKAADIIEQVVSTGKPVLATK</sequence>
<dbReference type="InterPro" id="IPR002213">
    <property type="entry name" value="UDP_glucos_trans"/>
</dbReference>
<dbReference type="SUPFAM" id="SSF53756">
    <property type="entry name" value="UDP-Glycosyltransferase/glycogen phosphorylase"/>
    <property type="match status" value="1"/>
</dbReference>
<dbReference type="PANTHER" id="PTHR48050">
    <property type="entry name" value="STEROL 3-BETA-GLUCOSYLTRANSFERASE"/>
    <property type="match status" value="1"/>
</dbReference>
<name>A0A7Z9E3I5_9CYAN</name>
<dbReference type="FunFam" id="3.40.50.2000:FF:000072">
    <property type="entry name" value="Glycosyl transferase"/>
    <property type="match status" value="1"/>
</dbReference>
<dbReference type="EMBL" id="CZCS02000215">
    <property type="protein sequence ID" value="VXD23325.1"/>
    <property type="molecule type" value="Genomic_DNA"/>
</dbReference>
<reference evidence="1" key="1">
    <citation type="submission" date="2019-10" db="EMBL/GenBank/DDBJ databases">
        <authorList>
            <consortium name="Genoscope - CEA"/>
            <person name="William W."/>
        </authorList>
    </citation>
    <scope>NUCLEOTIDE SEQUENCE [LARGE SCALE GENOMIC DNA]</scope>
    <source>
        <strain evidence="1">BBR_PRJEB10994</strain>
    </source>
</reference>
<dbReference type="GO" id="GO:0008194">
    <property type="term" value="F:UDP-glycosyltransferase activity"/>
    <property type="evidence" value="ECO:0007669"/>
    <property type="project" value="InterPro"/>
</dbReference>
<dbReference type="GO" id="GO:0016758">
    <property type="term" value="F:hexosyltransferase activity"/>
    <property type="evidence" value="ECO:0007669"/>
    <property type="project" value="UniProtKB-ARBA"/>
</dbReference>
<dbReference type="Pfam" id="PF00201">
    <property type="entry name" value="UDPGT"/>
    <property type="match status" value="1"/>
</dbReference>
<gene>
    <name evidence="1" type="ORF">PL9631_720007</name>
</gene>